<dbReference type="EMBL" id="JBJURJ010000018">
    <property type="protein sequence ID" value="MFM9331353.1"/>
    <property type="molecule type" value="Genomic_DNA"/>
</dbReference>
<organism evidence="1 2">
    <name type="scientific">Paenibacillus mesotrionivorans</name>
    <dbReference type="NCBI Taxonomy" id="3160968"/>
    <lineage>
        <taxon>Bacteria</taxon>
        <taxon>Bacillati</taxon>
        <taxon>Bacillota</taxon>
        <taxon>Bacilli</taxon>
        <taxon>Bacillales</taxon>
        <taxon>Paenibacillaceae</taxon>
        <taxon>Paenibacillus</taxon>
    </lineage>
</organism>
<gene>
    <name evidence="1" type="ORF">ACI1P1_23955</name>
</gene>
<accession>A0ACC7P2Z6</accession>
<proteinExistence type="predicted"/>
<evidence type="ECO:0000313" key="1">
    <source>
        <dbReference type="EMBL" id="MFM9331353.1"/>
    </source>
</evidence>
<keyword evidence="2" id="KW-1185">Reference proteome</keyword>
<comment type="caution">
    <text evidence="1">The sequence shown here is derived from an EMBL/GenBank/DDBJ whole genome shotgun (WGS) entry which is preliminary data.</text>
</comment>
<evidence type="ECO:0000313" key="2">
    <source>
        <dbReference type="Proteomes" id="UP001631969"/>
    </source>
</evidence>
<name>A0ACC7P2Z6_9BACL</name>
<dbReference type="Proteomes" id="UP001631969">
    <property type="component" value="Unassembled WGS sequence"/>
</dbReference>
<sequence length="305" mass="33808">MSKGRSFALVWCIINTLMLLSFITPLVMITINFVLVPALALFTKLEWKKAALFYAISLAAVGAVTGYLGLFPVVVSLFFLAPSIVMGVMYRKKLPARSAIVGGTVTLLGQMLLALLISYAAGLDPIERVKEFLQSGVDSLPEVLRNSVNQAALNATIHYFLQIIPLLLIVTAVFYTFIGHAVGRWILRKNHVLVPGLRPIREWMLPRSMALYLVIVTILDMFISIESNTFLSMVVWNLLPILSIAFTVQAISFFFFFAHAKKKSVALPVFAIVMVVLFPPLLVYLYCVIGLLDVLTPMRKRIAGG</sequence>
<reference evidence="1" key="1">
    <citation type="submission" date="2024-12" db="EMBL/GenBank/DDBJ databases">
        <authorList>
            <person name="Wu N."/>
        </authorList>
    </citation>
    <scope>NUCLEOTIDE SEQUENCE</scope>
    <source>
        <strain evidence="1">P15</strain>
    </source>
</reference>
<protein>
    <submittedName>
        <fullName evidence="1">DUF2232 domain-containing protein</fullName>
    </submittedName>
</protein>